<evidence type="ECO:0000313" key="8">
    <source>
        <dbReference type="Proteomes" id="UP000018320"/>
    </source>
</evidence>
<dbReference type="SUPFAM" id="SSF52540">
    <property type="entry name" value="P-loop containing nucleoside triphosphate hydrolases"/>
    <property type="match status" value="1"/>
</dbReference>
<dbReference type="VEuPathDB" id="GiardiaDB:GL50581_3848"/>
<dbReference type="InterPro" id="IPR001650">
    <property type="entry name" value="Helicase_C-like"/>
</dbReference>
<dbReference type="CDD" id="cd18791">
    <property type="entry name" value="SF2_C_RHA"/>
    <property type="match status" value="1"/>
</dbReference>
<dbReference type="InterPro" id="IPR002464">
    <property type="entry name" value="DNA/RNA_helicase_DEAH_CS"/>
</dbReference>
<dbReference type="GO" id="GO:0004386">
    <property type="term" value="F:helicase activity"/>
    <property type="evidence" value="ECO:0007669"/>
    <property type="project" value="UniProtKB-KW"/>
</dbReference>
<dbReference type="EMBL" id="AHGT01000031">
    <property type="protein sequence ID" value="ESU37211.1"/>
    <property type="molecule type" value="Genomic_DNA"/>
</dbReference>
<dbReference type="SMART" id="SM00490">
    <property type="entry name" value="HELICc"/>
    <property type="match status" value="1"/>
</dbReference>
<dbReference type="GO" id="GO:0016787">
    <property type="term" value="F:hydrolase activity"/>
    <property type="evidence" value="ECO:0007669"/>
    <property type="project" value="UniProtKB-KW"/>
</dbReference>
<sequence length="792" mass="87853">MSGMWTSHVSPNPVLFNRLMRPCVQFIRDHELFGEEHTSLSLHNLDLQVIRDPGSVLLKRSIHSRSVVDQHASALGEKVQRYYSKNMQLLADLCKNNTLSSSVWAVKSLSCGPQLGKDWAYFASLQKALASNQVVLVKGATGSGKSTYIPAALLSTEPQGRIIVSEPRRVAAISLAGYQQQALPGNLRQAIAYAVRFQSTVTPETKLIYQTDGVTLQYLLDDPCLLNVSYLILDEIHERSSNQILLLAIVLRVIRYNPRVHVILMSATLDEVQLLQYVRRYTASTSISLDNPQYSTDVSFQPCREDYILQIVDEIVTLHTTNTSLDDGILVFLSGADDIAVCLALLWERLSVLGAGKQGGRPWVVIPFHSKIPAQQAMYPFSPITGRRRIILATNVAETSVTIPGIRYVIDSGLQKRMVYLPEHSTSVLVVVPITMSSHMQRRGRVGRTQHGTCIFLYPKYVAENEMLINPHSSLQFEPIDHIYLMLQSFSQRFKESFPSFSFCLETTDLLDLVDSAKLSLTKQILYYTYLLTTARSSSITHKPTLCISVAGLAATLLPVSPRTALFLMVAYYYGVQREACLIAAGLEVGWDDLLGASSAPPLCQGSDHLSLLYTLVGPLPKTGMASQSYHQANRVARQLEDVLDKILKLHKDTLFEFLRSYVQLPDLMSDTSLAAETGDIIKLCLALTSHMTVAQRTSSGFRTLFSGAIVNPSGKSSCAGTTSNFLVYNHSIIIANKATAICCTEVSERMIKLNRWLAIGTPLEVVSQVSKEIPKAESQTTKLSFRRNVKR</sequence>
<comment type="caution">
    <text evidence="7">The sequence shown here is derived from an EMBL/GenBank/DDBJ whole genome shotgun (WGS) entry which is preliminary data.</text>
</comment>
<dbReference type="GO" id="GO:0003723">
    <property type="term" value="F:RNA binding"/>
    <property type="evidence" value="ECO:0007669"/>
    <property type="project" value="TreeGrafter"/>
</dbReference>
<dbReference type="Proteomes" id="UP000018320">
    <property type="component" value="Unassembled WGS sequence"/>
</dbReference>
<evidence type="ECO:0000259" key="5">
    <source>
        <dbReference type="PROSITE" id="PS51192"/>
    </source>
</evidence>
<name>V6TEP3_GIAIN</name>
<dbReference type="InterPro" id="IPR027417">
    <property type="entry name" value="P-loop_NTPase"/>
</dbReference>
<evidence type="ECO:0000256" key="4">
    <source>
        <dbReference type="ARBA" id="ARBA00022840"/>
    </source>
</evidence>
<dbReference type="PANTHER" id="PTHR18934:SF91">
    <property type="entry name" value="PRE-MRNA-SPLICING FACTOR ATP-DEPENDENT RNA HELICASE PRP16"/>
    <property type="match status" value="1"/>
</dbReference>
<dbReference type="PROSITE" id="PS00690">
    <property type="entry name" value="DEAH_ATP_HELICASE"/>
    <property type="match status" value="1"/>
</dbReference>
<reference evidence="8" key="1">
    <citation type="submission" date="2012-02" db="EMBL/GenBank/DDBJ databases">
        <title>Genome sequencing of Giardia lamblia Genotypes A2 and B isolates (DH and GS) and comparative analysis with the genomes of Genotypes A1 and E (WB and Pig).</title>
        <authorList>
            <person name="Adam R."/>
            <person name="Dahlstrom E."/>
            <person name="Martens C."/>
            <person name="Bruno D."/>
            <person name="Barbian K."/>
            <person name="Porcella S.F."/>
            <person name="Nash T."/>
        </authorList>
    </citation>
    <scope>NUCLEOTIDE SEQUENCE</scope>
    <source>
        <strain evidence="8">DH</strain>
    </source>
</reference>
<keyword evidence="3 7" id="KW-0347">Helicase</keyword>
<evidence type="ECO:0000256" key="3">
    <source>
        <dbReference type="ARBA" id="ARBA00022806"/>
    </source>
</evidence>
<dbReference type="CDD" id="cd17917">
    <property type="entry name" value="DEXHc_RHA-like"/>
    <property type="match status" value="1"/>
</dbReference>
<keyword evidence="4" id="KW-0067">ATP-binding</keyword>
<dbReference type="GO" id="GO:0005524">
    <property type="term" value="F:ATP binding"/>
    <property type="evidence" value="ECO:0007669"/>
    <property type="project" value="UniProtKB-KW"/>
</dbReference>
<dbReference type="Pfam" id="PF00271">
    <property type="entry name" value="Helicase_C"/>
    <property type="match status" value="1"/>
</dbReference>
<dbReference type="PROSITE" id="PS51194">
    <property type="entry name" value="HELICASE_CTER"/>
    <property type="match status" value="1"/>
</dbReference>
<dbReference type="InterPro" id="IPR011545">
    <property type="entry name" value="DEAD/DEAH_box_helicase_dom"/>
</dbReference>
<evidence type="ECO:0000256" key="2">
    <source>
        <dbReference type="ARBA" id="ARBA00022801"/>
    </source>
</evidence>
<accession>V6TEP3</accession>
<dbReference type="PANTHER" id="PTHR18934">
    <property type="entry name" value="ATP-DEPENDENT RNA HELICASE"/>
    <property type="match status" value="1"/>
</dbReference>
<dbReference type="InterPro" id="IPR014001">
    <property type="entry name" value="Helicase_ATP-bd"/>
</dbReference>
<dbReference type="PROSITE" id="PS51192">
    <property type="entry name" value="HELICASE_ATP_BIND_1"/>
    <property type="match status" value="1"/>
</dbReference>
<dbReference type="VEuPathDB" id="GiardiaDB:QR46_1959"/>
<keyword evidence="2" id="KW-0378">Hydrolase</keyword>
<gene>
    <name evidence="7" type="ORF">DHA2_152992</name>
</gene>
<dbReference type="AlphaFoldDB" id="V6TEP3"/>
<feature type="domain" description="Helicase ATP-binding" evidence="5">
    <location>
        <begin position="126"/>
        <end position="271"/>
    </location>
</feature>
<evidence type="ECO:0000259" key="6">
    <source>
        <dbReference type="PROSITE" id="PS51194"/>
    </source>
</evidence>
<reference evidence="7 8" key="2">
    <citation type="journal article" date="2013" name="Genome Biol. Evol.">
        <title>Genome sequencing of Giardia lamblia genotypes A2 and B isolates (DH and GS) and comparative analysis with the genomes of genotypes A1 and E (WB and Pig).</title>
        <authorList>
            <person name="Adam R.D."/>
            <person name="Dahlstrom E.W."/>
            <person name="Martens C.A."/>
            <person name="Bruno D.P."/>
            <person name="Barbian K.D."/>
            <person name="Ricklefs S.M."/>
            <person name="Hernandez M.M."/>
            <person name="Narla N.P."/>
            <person name="Patel R.B."/>
            <person name="Porcella S.F."/>
            <person name="Nash T.E."/>
        </authorList>
    </citation>
    <scope>NUCLEOTIDE SEQUENCE [LARGE SCALE GENOMIC DNA]</scope>
    <source>
        <strain evidence="7 8">DH</strain>
    </source>
</reference>
<evidence type="ECO:0000313" key="7">
    <source>
        <dbReference type="EMBL" id="ESU37211.1"/>
    </source>
</evidence>
<protein>
    <submittedName>
        <fullName evidence="7">DEAD-like helicase superfamily protein</fullName>
    </submittedName>
</protein>
<keyword evidence="1" id="KW-0547">Nucleotide-binding</keyword>
<dbReference type="VEuPathDB" id="GiardiaDB:DHA2_152992"/>
<dbReference type="VEuPathDB" id="GiardiaDB:GL50803_006616"/>
<dbReference type="FunFam" id="3.40.50.300:FF:004205">
    <property type="entry name" value="ATP-dependent helicase hrpA"/>
    <property type="match status" value="1"/>
</dbReference>
<evidence type="ECO:0000256" key="1">
    <source>
        <dbReference type="ARBA" id="ARBA00022741"/>
    </source>
</evidence>
<organism evidence="7 8">
    <name type="scientific">Giardia intestinalis</name>
    <name type="common">Giardia lamblia</name>
    <dbReference type="NCBI Taxonomy" id="5741"/>
    <lineage>
        <taxon>Eukaryota</taxon>
        <taxon>Metamonada</taxon>
        <taxon>Diplomonadida</taxon>
        <taxon>Hexamitidae</taxon>
        <taxon>Giardiinae</taxon>
        <taxon>Giardia</taxon>
    </lineage>
</organism>
<dbReference type="SMART" id="SM00487">
    <property type="entry name" value="DEXDc"/>
    <property type="match status" value="1"/>
</dbReference>
<proteinExistence type="predicted"/>
<dbReference type="Gene3D" id="3.40.50.300">
    <property type="entry name" value="P-loop containing nucleotide triphosphate hydrolases"/>
    <property type="match status" value="2"/>
</dbReference>
<dbReference type="Pfam" id="PF00270">
    <property type="entry name" value="DEAD"/>
    <property type="match status" value="1"/>
</dbReference>
<feature type="domain" description="Helicase C-terminal" evidence="6">
    <location>
        <begin position="310"/>
        <end position="491"/>
    </location>
</feature>